<proteinExistence type="predicted"/>
<organism evidence="1 2">
    <name type="scientific">Chryseobacterium kimseyorum</name>
    <dbReference type="NCBI Taxonomy" id="2984028"/>
    <lineage>
        <taxon>Bacteria</taxon>
        <taxon>Pseudomonadati</taxon>
        <taxon>Bacteroidota</taxon>
        <taxon>Flavobacteriia</taxon>
        <taxon>Flavobacteriales</taxon>
        <taxon>Weeksellaceae</taxon>
        <taxon>Chryseobacterium group</taxon>
        <taxon>Chryseobacterium</taxon>
    </lineage>
</organism>
<evidence type="ECO:0000313" key="1">
    <source>
        <dbReference type="EMBL" id="MCW3168174.1"/>
    </source>
</evidence>
<dbReference type="Proteomes" id="UP001163731">
    <property type="component" value="Unassembled WGS sequence"/>
</dbReference>
<gene>
    <name evidence="1" type="ORF">OMO38_06515</name>
</gene>
<accession>A0ABT3HWN9</accession>
<protein>
    <submittedName>
        <fullName evidence="1">Heme oxygenase</fullName>
    </submittedName>
</protein>
<reference evidence="1" key="1">
    <citation type="submission" date="2022-10" db="EMBL/GenBank/DDBJ databases">
        <title>Chryseobacterium babae sp. nov. isolated from the gut of the beetle Oryctes rhinoceros, and Chryseobacterium kimseyorum sp. nov., isolated from a stick insect rearing cage.</title>
        <authorList>
            <person name="Shelomi M."/>
            <person name="Han C.-J."/>
            <person name="Chen W.-M."/>
            <person name="Chen H.-K."/>
            <person name="Liaw S.-J."/>
            <person name="Muhle E."/>
            <person name="Clermont D."/>
        </authorList>
    </citation>
    <scope>NUCLEOTIDE SEQUENCE</scope>
    <source>
        <strain evidence="1">09-1422</strain>
    </source>
</reference>
<name>A0ABT3HWN9_9FLAO</name>
<comment type="caution">
    <text evidence="1">The sequence shown here is derived from an EMBL/GenBank/DDBJ whole genome shotgun (WGS) entry which is preliminary data.</text>
</comment>
<evidence type="ECO:0000313" key="2">
    <source>
        <dbReference type="Proteomes" id="UP001163731"/>
    </source>
</evidence>
<dbReference type="RefSeq" id="WP_264749399.1">
    <property type="nucleotide sequence ID" value="NZ_JAPDHW010000003.1"/>
</dbReference>
<keyword evidence="2" id="KW-1185">Reference proteome</keyword>
<sequence>MKTIHLFKYNDAVSLNKPSFYENYKLSSLNDFMMMSFMNIEVLSEFLIDVPDSFSAHQEPLDKLSKLCGSAKETIEHYFYYPSDDYDVI</sequence>
<dbReference type="EMBL" id="JAPDHW010000003">
    <property type="protein sequence ID" value="MCW3168174.1"/>
    <property type="molecule type" value="Genomic_DNA"/>
</dbReference>